<feature type="compositionally biased region" description="Low complexity" evidence="3">
    <location>
        <begin position="383"/>
        <end position="393"/>
    </location>
</feature>
<feature type="compositionally biased region" description="Low complexity" evidence="3">
    <location>
        <begin position="107"/>
        <end position="120"/>
    </location>
</feature>
<feature type="compositionally biased region" description="Polar residues" evidence="3">
    <location>
        <begin position="634"/>
        <end position="644"/>
    </location>
</feature>
<dbReference type="InterPro" id="IPR001841">
    <property type="entry name" value="Znf_RING"/>
</dbReference>
<reference evidence="5" key="1">
    <citation type="submission" date="2022-07" db="EMBL/GenBank/DDBJ databases">
        <title>Phylogenomic reconstructions and comparative analyses of Kickxellomycotina fungi.</title>
        <authorList>
            <person name="Reynolds N.K."/>
            <person name="Stajich J.E."/>
            <person name="Barry K."/>
            <person name="Grigoriev I.V."/>
            <person name="Crous P."/>
            <person name="Smith M.E."/>
        </authorList>
    </citation>
    <scope>NUCLEOTIDE SEQUENCE</scope>
    <source>
        <strain evidence="5">BCRC 34297</strain>
    </source>
</reference>
<name>A0A9W8LAX8_9FUNG</name>
<feature type="domain" description="RING-type" evidence="4">
    <location>
        <begin position="215"/>
        <end position="261"/>
    </location>
</feature>
<feature type="region of interest" description="Disordered" evidence="3">
    <location>
        <begin position="370"/>
        <end position="406"/>
    </location>
</feature>
<dbReference type="PANTHER" id="PTHR31315:SF1">
    <property type="entry name" value="PROTEIN SIP5"/>
    <property type="match status" value="1"/>
</dbReference>
<dbReference type="PANTHER" id="PTHR31315">
    <property type="entry name" value="PROTEIN SIP5"/>
    <property type="match status" value="1"/>
</dbReference>
<dbReference type="InterPro" id="IPR039301">
    <property type="entry name" value="Sip5/DA2"/>
</dbReference>
<feature type="compositionally biased region" description="Basic residues" evidence="3">
    <location>
        <begin position="137"/>
        <end position="155"/>
    </location>
</feature>
<proteinExistence type="inferred from homology"/>
<protein>
    <submittedName>
        <fullName evidence="5">SNF1-interacting protein</fullName>
    </submittedName>
</protein>
<feature type="region of interest" description="Disordered" evidence="3">
    <location>
        <begin position="96"/>
        <end position="193"/>
    </location>
</feature>
<evidence type="ECO:0000313" key="5">
    <source>
        <dbReference type="EMBL" id="KAJ2753932.1"/>
    </source>
</evidence>
<keyword evidence="2" id="KW-0863">Zinc-finger</keyword>
<gene>
    <name evidence="5" type="primary">SIP5</name>
    <name evidence="5" type="ORF">GGI19_002774</name>
</gene>
<dbReference type="GO" id="GO:0005737">
    <property type="term" value="C:cytoplasm"/>
    <property type="evidence" value="ECO:0007669"/>
    <property type="project" value="TreeGrafter"/>
</dbReference>
<keyword evidence="6" id="KW-1185">Reference proteome</keyword>
<accession>A0A9W8LAX8</accession>
<feature type="compositionally biased region" description="Polar residues" evidence="3">
    <location>
        <begin position="485"/>
        <end position="496"/>
    </location>
</feature>
<feature type="region of interest" description="Disordered" evidence="3">
    <location>
        <begin position="463"/>
        <end position="501"/>
    </location>
</feature>
<evidence type="ECO:0000259" key="4">
    <source>
        <dbReference type="PROSITE" id="PS50089"/>
    </source>
</evidence>
<evidence type="ECO:0000256" key="3">
    <source>
        <dbReference type="SAM" id="MobiDB-lite"/>
    </source>
</evidence>
<comment type="similarity">
    <text evidence="1">Belongs to the SIP5 family.</text>
</comment>
<dbReference type="Proteomes" id="UP001140011">
    <property type="component" value="Unassembled WGS sequence"/>
</dbReference>
<dbReference type="GO" id="GO:0008270">
    <property type="term" value="F:zinc ion binding"/>
    <property type="evidence" value="ECO:0007669"/>
    <property type="project" value="UniProtKB-KW"/>
</dbReference>
<feature type="region of interest" description="Disordered" evidence="3">
    <location>
        <begin position="591"/>
        <end position="644"/>
    </location>
</feature>
<sequence length="644" mass="68943">MGNATGKLNGAMVCDGGGLAPTGIYAEDAQDYDAKVVQRLILGRQLAPFYTGADEPDPAEPLPGTEDACKAGTIRTSDDGWWSYNLMVAQQAQRSATDAGGDSLDTSSRQMSSAASSSVALHDTADSLGSHPPSPGRRGHVRKGSGFFHRLKVSGHRSPGGSTAEPPKSLSASPTVDSVRHERSMSELSQQLPPVASDAATIDACRRLLRRYVECPICFLYYPQNTNYTRCCHKPICTECFVQIKRKIEEGCIAPTHCPYCVEPNLGVVYYPPGIITGAARTNYMKHRTQLSSNLSHGSPNQMKNMPVPRLLSDTGRARSYTSADSREPTIVMTDDIRPARLRELTAALQAKHREQLRSAENMVLVAAATRRASARQSPETMQSPHSPQFSSLSPPPPLPNRPNMRLFARSPVTATGARQFPPPPTPAAAPEYMAYITAMHAAGHVDLEEFLIQEAIRQSLADQEEAAAATTESDASHSEPATEADTTPTSVSPSDQSDEQITGVIPVVNMLDALDIADHHDQEEATGSTPLVLDESELDAIANVTSRPRLVFPSVSAATSPVLTAVAAAPSPDDLMSFAAVDPFGSDNTAVSSMMTLRSPSSPPGRPRRRPPPPPPPTASHSKQQPHHGADDATQTQPPLILL</sequence>
<feature type="compositionally biased region" description="Low complexity" evidence="3">
    <location>
        <begin position="463"/>
        <end position="474"/>
    </location>
</feature>
<evidence type="ECO:0000313" key="6">
    <source>
        <dbReference type="Proteomes" id="UP001140011"/>
    </source>
</evidence>
<evidence type="ECO:0000256" key="2">
    <source>
        <dbReference type="PROSITE-ProRule" id="PRU00175"/>
    </source>
</evidence>
<dbReference type="AlphaFoldDB" id="A0A9W8LAX8"/>
<keyword evidence="2" id="KW-0479">Metal-binding</keyword>
<dbReference type="OrthoDB" id="21471at2759"/>
<organism evidence="5 6">
    <name type="scientific">Coemansia pectinata</name>
    <dbReference type="NCBI Taxonomy" id="1052879"/>
    <lineage>
        <taxon>Eukaryota</taxon>
        <taxon>Fungi</taxon>
        <taxon>Fungi incertae sedis</taxon>
        <taxon>Zoopagomycota</taxon>
        <taxon>Kickxellomycotina</taxon>
        <taxon>Kickxellomycetes</taxon>
        <taxon>Kickxellales</taxon>
        <taxon>Kickxellaceae</taxon>
        <taxon>Coemansia</taxon>
    </lineage>
</organism>
<evidence type="ECO:0000256" key="1">
    <source>
        <dbReference type="ARBA" id="ARBA00010402"/>
    </source>
</evidence>
<dbReference type="EMBL" id="JANBUH010000151">
    <property type="protein sequence ID" value="KAJ2753932.1"/>
    <property type="molecule type" value="Genomic_DNA"/>
</dbReference>
<dbReference type="PROSITE" id="PS50089">
    <property type="entry name" value="ZF_RING_2"/>
    <property type="match status" value="1"/>
</dbReference>
<keyword evidence="2" id="KW-0862">Zinc</keyword>
<comment type="caution">
    <text evidence="5">The sequence shown here is derived from an EMBL/GenBank/DDBJ whole genome shotgun (WGS) entry which is preliminary data.</text>
</comment>